<evidence type="ECO:0000313" key="2">
    <source>
        <dbReference type="EMBL" id="SKC44432.1"/>
    </source>
</evidence>
<feature type="transmembrane region" description="Helical" evidence="1">
    <location>
        <begin position="443"/>
        <end position="470"/>
    </location>
</feature>
<feature type="transmembrane region" description="Helical" evidence="1">
    <location>
        <begin position="207"/>
        <end position="231"/>
    </location>
</feature>
<feature type="transmembrane region" description="Helical" evidence="1">
    <location>
        <begin position="35"/>
        <end position="54"/>
    </location>
</feature>
<proteinExistence type="predicted"/>
<dbReference type="EMBL" id="FUZO01000001">
    <property type="protein sequence ID" value="SKC44432.1"/>
    <property type="molecule type" value="Genomic_DNA"/>
</dbReference>
<sequence>MSTGTGRISRDDRRILRAGRAVLAARDGRPRVADVAFVVYAALLVALIVGAPLVRFAVLGLIEPDAAGVVAAVRPGAVALLSAIATIVVVLGGRTRGPVVPRPAAVQFLADSPLPRRLTLRRPFVTSALALAGLSVLVAGVVGLSRLLVPGERATVSVGVAADTASVIGMTGPTVPAAVVAFVIGAVGFSLLLAVAWLLGQHGSRRTVAAVVIVAGAGGVLGLLVPGMLLVSPWGWLGLLWSPVAGGIEAMVLGGALATGDWAGLFAWGGGGGWFASVGVPVSWWPAVALVVLGAVSLLLVPRALDGLRSGPLLDQALRWQRVGMMLQSGDASGAVGGLRASPTSGRRVPLRMTGPFWLVVLRRSIVGARRTPGRVALGSLVLAASGASVGLSFGLPDGVRWMLAVPAAFLAYLAVGVWCDAVRHGVESAGTPTLYGRSPRSLVLAGAVAPLLAAVVIGGIGALLGVLASAAPGGMALLQPLGWWLLLAVWIVVLRTFDAAKGPLPILLLMPVPTPFGDASSLNVLLWQSDAVLLAILVGGGLTALAPVAPGAAVVLLVGVLVIVAALGFARLRKLSRPA</sequence>
<feature type="transmembrane region" description="Helical" evidence="1">
    <location>
        <begin position="177"/>
        <end position="200"/>
    </location>
</feature>
<evidence type="ECO:0000313" key="3">
    <source>
        <dbReference type="Proteomes" id="UP000190827"/>
    </source>
</evidence>
<keyword evidence="1" id="KW-0472">Membrane</keyword>
<feature type="transmembrane region" description="Helical" evidence="1">
    <location>
        <begin position="66"/>
        <end position="92"/>
    </location>
</feature>
<comment type="caution">
    <text evidence="2">The sequence shown here is derived from an EMBL/GenBank/DDBJ whole genome shotgun (WGS) entry which is preliminary data.</text>
</comment>
<name>A0ABY1LIA7_9MICO</name>
<keyword evidence="1" id="KW-1133">Transmembrane helix</keyword>
<protein>
    <recommendedName>
        <fullName evidence="4">ABC-2 type transport system permease protein</fullName>
    </recommendedName>
</protein>
<evidence type="ECO:0000256" key="1">
    <source>
        <dbReference type="SAM" id="Phobius"/>
    </source>
</evidence>
<reference evidence="2 3" key="1">
    <citation type="submission" date="2017-02" db="EMBL/GenBank/DDBJ databases">
        <authorList>
            <person name="Varghese N."/>
            <person name="Submissions S."/>
        </authorList>
    </citation>
    <scope>NUCLEOTIDE SEQUENCE [LARGE SCALE GENOMIC DNA]</scope>
    <source>
        <strain evidence="2 3">VKM Ac-1787</strain>
    </source>
</reference>
<keyword evidence="1" id="KW-0812">Transmembrane</keyword>
<feature type="transmembrane region" description="Helical" evidence="1">
    <location>
        <begin position="282"/>
        <end position="301"/>
    </location>
</feature>
<accession>A0ABY1LIA7</accession>
<feature type="transmembrane region" description="Helical" evidence="1">
    <location>
        <begin position="376"/>
        <end position="396"/>
    </location>
</feature>
<feature type="transmembrane region" description="Helical" evidence="1">
    <location>
        <begin position="402"/>
        <end position="422"/>
    </location>
</feature>
<gene>
    <name evidence="2" type="ORF">SAMN06295973_0978</name>
</gene>
<evidence type="ECO:0008006" key="4">
    <source>
        <dbReference type="Google" id="ProtNLM"/>
    </source>
</evidence>
<dbReference type="RefSeq" id="WP_079704962.1">
    <property type="nucleotide sequence ID" value="NZ_FUZO01000001.1"/>
</dbReference>
<feature type="transmembrane region" description="Helical" evidence="1">
    <location>
        <begin position="482"/>
        <end position="501"/>
    </location>
</feature>
<organism evidence="2 3">
    <name type="scientific">Plantibacter cousiniae</name>
    <name type="common">nom. nud.</name>
    <dbReference type="NCBI Taxonomy" id="199709"/>
    <lineage>
        <taxon>Bacteria</taxon>
        <taxon>Bacillati</taxon>
        <taxon>Actinomycetota</taxon>
        <taxon>Actinomycetes</taxon>
        <taxon>Micrococcales</taxon>
        <taxon>Microbacteriaceae</taxon>
        <taxon>Plantibacter</taxon>
    </lineage>
</organism>
<dbReference type="Proteomes" id="UP000190827">
    <property type="component" value="Unassembled WGS sequence"/>
</dbReference>
<feature type="transmembrane region" description="Helical" evidence="1">
    <location>
        <begin position="124"/>
        <end position="149"/>
    </location>
</feature>
<feature type="transmembrane region" description="Helical" evidence="1">
    <location>
        <begin position="549"/>
        <end position="571"/>
    </location>
</feature>
<keyword evidence="3" id="KW-1185">Reference proteome</keyword>